<organism evidence="1 2">
    <name type="scientific">Vaccinium darrowii</name>
    <dbReference type="NCBI Taxonomy" id="229202"/>
    <lineage>
        <taxon>Eukaryota</taxon>
        <taxon>Viridiplantae</taxon>
        <taxon>Streptophyta</taxon>
        <taxon>Embryophyta</taxon>
        <taxon>Tracheophyta</taxon>
        <taxon>Spermatophyta</taxon>
        <taxon>Magnoliopsida</taxon>
        <taxon>eudicotyledons</taxon>
        <taxon>Gunneridae</taxon>
        <taxon>Pentapetalae</taxon>
        <taxon>asterids</taxon>
        <taxon>Ericales</taxon>
        <taxon>Ericaceae</taxon>
        <taxon>Vaccinioideae</taxon>
        <taxon>Vaccinieae</taxon>
        <taxon>Vaccinium</taxon>
    </lineage>
</organism>
<name>A0ACB7Z032_9ERIC</name>
<dbReference type="Proteomes" id="UP000828048">
    <property type="component" value="Chromosome 3"/>
</dbReference>
<gene>
    <name evidence="1" type="ORF">Vadar_030140</name>
</gene>
<keyword evidence="2" id="KW-1185">Reference proteome</keyword>
<sequence length="108" mass="12195">MKQSLKLIFGFYGWYTSVGFCNFLGHLGAVSVSEHFVRSKRIPWTTWMTITQIIMIVTFLLYTSALNGTLYVATGLLGICYGFQFAIMIPTASKLFGLKLFGIIFNFL</sequence>
<accession>A0ACB7Z032</accession>
<proteinExistence type="predicted"/>
<evidence type="ECO:0000313" key="2">
    <source>
        <dbReference type="Proteomes" id="UP000828048"/>
    </source>
</evidence>
<evidence type="ECO:0000313" key="1">
    <source>
        <dbReference type="EMBL" id="KAH7858986.1"/>
    </source>
</evidence>
<comment type="caution">
    <text evidence="1">The sequence shown here is derived from an EMBL/GenBank/DDBJ whole genome shotgun (WGS) entry which is preliminary data.</text>
</comment>
<protein>
    <submittedName>
        <fullName evidence="1">Uncharacterized protein</fullName>
    </submittedName>
</protein>
<reference evidence="1 2" key="1">
    <citation type="journal article" date="2021" name="Hortic Res">
        <title>High-quality reference genome and annotation aids understanding of berry development for evergreen blueberry (Vaccinium darrowii).</title>
        <authorList>
            <person name="Yu J."/>
            <person name="Hulse-Kemp A.M."/>
            <person name="Babiker E."/>
            <person name="Staton M."/>
        </authorList>
    </citation>
    <scope>NUCLEOTIDE SEQUENCE [LARGE SCALE GENOMIC DNA]</scope>
    <source>
        <strain evidence="2">cv. NJ 8807/NJ 8810</strain>
        <tissue evidence="1">Young leaf</tissue>
    </source>
</reference>
<dbReference type="EMBL" id="CM037153">
    <property type="protein sequence ID" value="KAH7858986.1"/>
    <property type="molecule type" value="Genomic_DNA"/>
</dbReference>